<evidence type="ECO:0000313" key="2">
    <source>
        <dbReference type="Proteomes" id="UP001208017"/>
    </source>
</evidence>
<protein>
    <recommendedName>
        <fullName evidence="3">Iron-sulfur cluster biosynthesis family protein</fullName>
    </recommendedName>
</protein>
<reference evidence="1 2" key="1">
    <citation type="submission" date="2022-11" db="EMBL/GenBank/DDBJ databases">
        <title>Study of microbial diversity in lake waters.</title>
        <authorList>
            <person name="Zhang J."/>
        </authorList>
    </citation>
    <scope>NUCLEOTIDE SEQUENCE [LARGE SCALE GENOMIC DNA]</scope>
    <source>
        <strain evidence="1 2">DT12</strain>
    </source>
</reference>
<accession>A0ABT3WVF0</accession>
<name>A0ABT3WVF0_9BACL</name>
<sequence>MTLTEITVEQAVAELNKLNGKDLSVALKGKEVSCTFHLKNVEVHIEEQDHELDAVLIASDNEDDGVAIVLHDAQRIEYSLEAARYQLVVTYKGGNQIQYWISTEL</sequence>
<gene>
    <name evidence="1" type="ORF">OS242_01525</name>
</gene>
<dbReference type="Proteomes" id="UP001208017">
    <property type="component" value="Unassembled WGS sequence"/>
</dbReference>
<keyword evidence="2" id="KW-1185">Reference proteome</keyword>
<dbReference type="EMBL" id="JAPMLT010000001">
    <property type="protein sequence ID" value="MCX7568649.1"/>
    <property type="molecule type" value="Genomic_DNA"/>
</dbReference>
<proteinExistence type="predicted"/>
<comment type="caution">
    <text evidence="1">The sequence shown here is derived from an EMBL/GenBank/DDBJ whole genome shotgun (WGS) entry which is preliminary data.</text>
</comment>
<organism evidence="1 2">
    <name type="scientific">Tumebacillus lacus</name>
    <dbReference type="NCBI Taxonomy" id="2995335"/>
    <lineage>
        <taxon>Bacteria</taxon>
        <taxon>Bacillati</taxon>
        <taxon>Bacillota</taxon>
        <taxon>Bacilli</taxon>
        <taxon>Bacillales</taxon>
        <taxon>Alicyclobacillaceae</taxon>
        <taxon>Tumebacillus</taxon>
    </lineage>
</organism>
<dbReference type="RefSeq" id="WP_267149889.1">
    <property type="nucleotide sequence ID" value="NZ_JAPMLT010000001.1"/>
</dbReference>
<evidence type="ECO:0008006" key="3">
    <source>
        <dbReference type="Google" id="ProtNLM"/>
    </source>
</evidence>
<evidence type="ECO:0000313" key="1">
    <source>
        <dbReference type="EMBL" id="MCX7568649.1"/>
    </source>
</evidence>